<feature type="region of interest" description="Disordered" evidence="1">
    <location>
        <begin position="241"/>
        <end position="307"/>
    </location>
</feature>
<gene>
    <name evidence="3" type="primary">Contig17685.g18798</name>
    <name evidence="3" type="ORF">STYLEM_17769</name>
</gene>
<evidence type="ECO:0000256" key="2">
    <source>
        <dbReference type="SAM" id="SignalP"/>
    </source>
</evidence>
<sequence>MPSQKAILFSTVVALFVSSLTQAKLSTNLKALFTRDNKPSGEKLETFLSLGLINPSAYYLQDSDMILIKEISDSAYELRHNLQHDFPTYNHQSFLNSYVIFANGTFSSQSQFQEWAHALLKDLEQQTNDERQGLMNKTNIHEQNQTNETGYDFYSSSNETEYGVQGYDYDWTLSESEKEDIHSLVESLATYDNTIKIEEVYADIISKVQNCSSKQEYFEVYNQITAHYWESYYERINKTNEKQAVPQPQQNQTIDEGKNQRHHKHQDKHQDGKEFRGDRPPKDHQKGKKDGKFFFRRPHHKGFLGGN</sequence>
<feature type="signal peptide" evidence="2">
    <location>
        <begin position="1"/>
        <end position="23"/>
    </location>
</feature>
<protein>
    <submittedName>
        <fullName evidence="3">Uncharacterized protein</fullName>
    </submittedName>
</protein>
<evidence type="ECO:0000256" key="1">
    <source>
        <dbReference type="SAM" id="MobiDB-lite"/>
    </source>
</evidence>
<dbReference type="EMBL" id="CCKQ01016772">
    <property type="protein sequence ID" value="CDW88646.1"/>
    <property type="molecule type" value="Genomic_DNA"/>
</dbReference>
<name>A0A078B306_STYLE</name>
<dbReference type="Proteomes" id="UP000039865">
    <property type="component" value="Unassembled WGS sequence"/>
</dbReference>
<evidence type="ECO:0000313" key="3">
    <source>
        <dbReference type="EMBL" id="CDW88646.1"/>
    </source>
</evidence>
<feature type="chain" id="PRO_5001729860" evidence="2">
    <location>
        <begin position="24"/>
        <end position="307"/>
    </location>
</feature>
<keyword evidence="4" id="KW-1185">Reference proteome</keyword>
<reference evidence="3 4" key="1">
    <citation type="submission" date="2014-06" db="EMBL/GenBank/DDBJ databases">
        <authorList>
            <person name="Swart Estienne"/>
        </authorList>
    </citation>
    <scope>NUCLEOTIDE SEQUENCE [LARGE SCALE GENOMIC DNA]</scope>
    <source>
        <strain evidence="3 4">130c</strain>
    </source>
</reference>
<feature type="compositionally biased region" description="Basic residues" evidence="1">
    <location>
        <begin position="294"/>
        <end position="307"/>
    </location>
</feature>
<accession>A0A078B306</accession>
<proteinExistence type="predicted"/>
<evidence type="ECO:0000313" key="4">
    <source>
        <dbReference type="Proteomes" id="UP000039865"/>
    </source>
</evidence>
<feature type="compositionally biased region" description="Basic and acidic residues" evidence="1">
    <location>
        <begin position="268"/>
        <end position="293"/>
    </location>
</feature>
<dbReference type="InParanoid" id="A0A078B306"/>
<keyword evidence="2" id="KW-0732">Signal</keyword>
<organism evidence="3 4">
    <name type="scientific">Stylonychia lemnae</name>
    <name type="common">Ciliate</name>
    <dbReference type="NCBI Taxonomy" id="5949"/>
    <lineage>
        <taxon>Eukaryota</taxon>
        <taxon>Sar</taxon>
        <taxon>Alveolata</taxon>
        <taxon>Ciliophora</taxon>
        <taxon>Intramacronucleata</taxon>
        <taxon>Spirotrichea</taxon>
        <taxon>Stichotrichia</taxon>
        <taxon>Sporadotrichida</taxon>
        <taxon>Oxytrichidae</taxon>
        <taxon>Stylonychinae</taxon>
        <taxon>Stylonychia</taxon>
    </lineage>
</organism>
<dbReference type="AlphaFoldDB" id="A0A078B306"/>